<proteinExistence type="predicted"/>
<sequence>MKTEYFIELFERSHQYIDCDCARCKNSRQMAIGIIGTLFRDSKCVSIIKKKEDYSKQELIELFLQHVGTGLPILTRKKSSILTLGCQLSDRQMDLLVELVQSHDIFDFADNSDVRSELCRLFKCDLDASIRVKNVRNVAVLFDAMAQYHLINNNWQYVMGEGRFLTSIKKDGTEKFITSSCLSSSLSRIRRNVSMTASQYAICKSIEQILREE</sequence>
<dbReference type="RefSeq" id="WP_005812872.1">
    <property type="nucleotide sequence ID" value="NZ_BAABXH010000001.1"/>
</dbReference>
<evidence type="ECO:0000313" key="3">
    <source>
        <dbReference type="Proteomes" id="UP000095576"/>
    </source>
</evidence>
<reference evidence="2" key="2">
    <citation type="submission" date="2021-07" db="EMBL/GenBank/DDBJ databases">
        <title>Comparative genomics of Bacteroides fragilis group isolates reveals species-dependent resistance mechanisms and validates clinical tools for resistance prediction.</title>
        <authorList>
            <person name="Wallace M.J."/>
            <person name="Jean S."/>
            <person name="Wallace M.A."/>
            <person name="Carey-Ann B.D."/>
            <person name="Dantas G."/>
        </authorList>
    </citation>
    <scope>NUCLEOTIDE SEQUENCE</scope>
    <source>
        <strain evidence="2">BJH_160</strain>
    </source>
</reference>
<dbReference type="Proteomes" id="UP001200544">
    <property type="component" value="Unassembled WGS sequence"/>
</dbReference>
<dbReference type="Proteomes" id="UP000095576">
    <property type="component" value="Unassembled WGS sequence"/>
</dbReference>
<dbReference type="EMBL" id="CZAP01000001">
    <property type="protein sequence ID" value="CUO86763.1"/>
    <property type="molecule type" value="Genomic_DNA"/>
</dbReference>
<dbReference type="GeneID" id="69478975"/>
<organism evidence="1 3">
    <name type="scientific">Bacteroides thetaiotaomicron</name>
    <dbReference type="NCBI Taxonomy" id="818"/>
    <lineage>
        <taxon>Bacteria</taxon>
        <taxon>Pseudomonadati</taxon>
        <taxon>Bacteroidota</taxon>
        <taxon>Bacteroidia</taxon>
        <taxon>Bacteroidales</taxon>
        <taxon>Bacteroidaceae</taxon>
        <taxon>Bacteroides</taxon>
    </lineage>
</organism>
<accession>A0A174IHS9</accession>
<reference evidence="1 3" key="1">
    <citation type="submission" date="2015-09" db="EMBL/GenBank/DDBJ databases">
        <authorList>
            <consortium name="Pathogen Informatics"/>
        </authorList>
    </citation>
    <scope>NUCLEOTIDE SEQUENCE [LARGE SCALE GENOMIC DNA]</scope>
    <source>
        <strain evidence="1 3">2789STDY5834899</strain>
    </source>
</reference>
<name>A0A174IHS9_BACT4</name>
<dbReference type="EMBL" id="JAHYQA010000001">
    <property type="protein sequence ID" value="MCE9236049.1"/>
    <property type="molecule type" value="Genomic_DNA"/>
</dbReference>
<gene>
    <name evidence="1" type="ORF">ERS852511_00393</name>
    <name evidence="2" type="ORF">K0H07_02605</name>
</gene>
<protein>
    <submittedName>
        <fullName evidence="1">Uncharacterized protein</fullName>
    </submittedName>
</protein>
<dbReference type="AlphaFoldDB" id="A0A174IHS9"/>
<evidence type="ECO:0000313" key="2">
    <source>
        <dbReference type="EMBL" id="MCE9236049.1"/>
    </source>
</evidence>
<evidence type="ECO:0000313" key="1">
    <source>
        <dbReference type="EMBL" id="CUO86763.1"/>
    </source>
</evidence>